<comment type="similarity">
    <text evidence="1">Belongs to the UPF0065 (bug) family.</text>
</comment>
<dbReference type="SUPFAM" id="SSF53850">
    <property type="entry name" value="Periplasmic binding protein-like II"/>
    <property type="match status" value="1"/>
</dbReference>
<accession>A0ABR7RII6</accession>
<dbReference type="Pfam" id="PF03401">
    <property type="entry name" value="TctC"/>
    <property type="match status" value="1"/>
</dbReference>
<dbReference type="PIRSF" id="PIRSF017082">
    <property type="entry name" value="YflP"/>
    <property type="match status" value="1"/>
</dbReference>
<protein>
    <submittedName>
        <fullName evidence="3">Tripartite tricarboxylate transporter substrate binding protein</fullName>
    </submittedName>
</protein>
<dbReference type="PANTHER" id="PTHR42928">
    <property type="entry name" value="TRICARBOXYLATE-BINDING PROTEIN"/>
    <property type="match status" value="1"/>
</dbReference>
<evidence type="ECO:0000313" key="4">
    <source>
        <dbReference type="Proteomes" id="UP000626026"/>
    </source>
</evidence>
<dbReference type="InterPro" id="IPR005064">
    <property type="entry name" value="BUG"/>
</dbReference>
<dbReference type="EMBL" id="JACTVA010000005">
    <property type="protein sequence ID" value="MBC9206124.1"/>
    <property type="molecule type" value="Genomic_DNA"/>
</dbReference>
<dbReference type="Gene3D" id="3.40.190.150">
    <property type="entry name" value="Bordetella uptake gene, domain 1"/>
    <property type="match status" value="1"/>
</dbReference>
<evidence type="ECO:0000256" key="2">
    <source>
        <dbReference type="SAM" id="SignalP"/>
    </source>
</evidence>
<sequence length="322" mass="34670">MSMKRRAFVATSLATLAAPALAQSSEWPRERPIQVIVPFPPGGGVDQMARLVMPHVQKQLPDLRYVVDNRPGAASQLGLELLYGARPDGYTIGAVVMPTLLSMALERSVRYDAKQFTFLANVVDDPGGLWVIKESRVKTLAELIEKGKSDRGAVSIGTTGVGSDDHLMIAALSQATGAQFNHVPFNGFAPLQTAVLGGHVDIGCFNMSEGLPGLRDGRLRCLGLASAQRLPVVHDVPTFNEQGFQLQAGSQRGIIGPPGLPDDIRNRLVGAFEAALASAAFKAEAERVDMPISAKVGDAYRQSVFATEGQLQQMWERSPWRD</sequence>
<proteinExistence type="inferred from homology"/>
<evidence type="ECO:0000313" key="3">
    <source>
        <dbReference type="EMBL" id="MBC9206124.1"/>
    </source>
</evidence>
<dbReference type="RefSeq" id="WP_187783305.1">
    <property type="nucleotide sequence ID" value="NZ_JACTVA010000005.1"/>
</dbReference>
<feature type="signal peptide" evidence="2">
    <location>
        <begin position="1"/>
        <end position="22"/>
    </location>
</feature>
<dbReference type="CDD" id="cd07012">
    <property type="entry name" value="PBP2_Bug_TTT"/>
    <property type="match status" value="1"/>
</dbReference>
<feature type="chain" id="PRO_5046541346" evidence="2">
    <location>
        <begin position="23"/>
        <end position="322"/>
    </location>
</feature>
<keyword evidence="2" id="KW-0732">Signal</keyword>
<dbReference type="Gene3D" id="3.40.190.10">
    <property type="entry name" value="Periplasmic binding protein-like II"/>
    <property type="match status" value="1"/>
</dbReference>
<dbReference type="Proteomes" id="UP000626026">
    <property type="component" value="Unassembled WGS sequence"/>
</dbReference>
<comment type="caution">
    <text evidence="3">The sequence shown here is derived from an EMBL/GenBank/DDBJ whole genome shotgun (WGS) entry which is preliminary data.</text>
</comment>
<dbReference type="InterPro" id="IPR042100">
    <property type="entry name" value="Bug_dom1"/>
</dbReference>
<keyword evidence="4" id="KW-1185">Reference proteome</keyword>
<organism evidence="3 4">
    <name type="scientific">Teichococcus aerophilus</name>
    <dbReference type="NCBI Taxonomy" id="1224513"/>
    <lineage>
        <taxon>Bacteria</taxon>
        <taxon>Pseudomonadati</taxon>
        <taxon>Pseudomonadota</taxon>
        <taxon>Alphaproteobacteria</taxon>
        <taxon>Acetobacterales</taxon>
        <taxon>Roseomonadaceae</taxon>
        <taxon>Roseomonas</taxon>
    </lineage>
</organism>
<gene>
    <name evidence="3" type="ORF">IBL26_04695</name>
</gene>
<evidence type="ECO:0000256" key="1">
    <source>
        <dbReference type="ARBA" id="ARBA00006987"/>
    </source>
</evidence>
<reference evidence="3 4" key="1">
    <citation type="journal article" date="2013" name="Int. J. Syst. Evol. Microbiol.">
        <title>Roseomonas aerophila sp. nov., isolated from air.</title>
        <authorList>
            <person name="Kim S.J."/>
            <person name="Weon H.Y."/>
            <person name="Ahn J.H."/>
            <person name="Hong S.B."/>
            <person name="Seok S.J."/>
            <person name="Whang K.S."/>
            <person name="Kwon S.W."/>
        </authorList>
    </citation>
    <scope>NUCLEOTIDE SEQUENCE [LARGE SCALE GENOMIC DNA]</scope>
    <source>
        <strain evidence="3 4">NBRC 108923</strain>
    </source>
</reference>
<dbReference type="PANTHER" id="PTHR42928:SF5">
    <property type="entry name" value="BLR1237 PROTEIN"/>
    <property type="match status" value="1"/>
</dbReference>
<name>A0ABR7RII6_9PROT</name>